<feature type="region of interest" description="Disordered" evidence="4">
    <location>
        <begin position="263"/>
        <end position="335"/>
    </location>
</feature>
<evidence type="ECO:0000256" key="1">
    <source>
        <dbReference type="ARBA" id="ARBA00022722"/>
    </source>
</evidence>
<feature type="domain" description="TNase-like" evidence="6">
    <location>
        <begin position="132"/>
        <end position="265"/>
    </location>
</feature>
<evidence type="ECO:0000256" key="3">
    <source>
        <dbReference type="ARBA" id="ARBA00022801"/>
    </source>
</evidence>
<feature type="region of interest" description="Disordered" evidence="4">
    <location>
        <begin position="61"/>
        <end position="135"/>
    </location>
</feature>
<reference evidence="8" key="1">
    <citation type="submission" date="2023-07" db="EMBL/GenBank/DDBJ databases">
        <title>30 novel species of actinomycetes from the DSMZ collection.</title>
        <authorList>
            <person name="Nouioui I."/>
        </authorList>
    </citation>
    <scope>NUCLEOTIDE SEQUENCE [LARGE SCALE GENOMIC DNA]</scope>
    <source>
        <strain evidence="8">DSM 40932</strain>
    </source>
</reference>
<feature type="compositionally biased region" description="Polar residues" evidence="4">
    <location>
        <begin position="65"/>
        <end position="77"/>
    </location>
</feature>
<evidence type="ECO:0000313" key="8">
    <source>
        <dbReference type="Proteomes" id="UP001180556"/>
    </source>
</evidence>
<keyword evidence="5" id="KW-1133">Transmembrane helix</keyword>
<feature type="compositionally biased region" description="Low complexity" evidence="4">
    <location>
        <begin position="87"/>
        <end position="134"/>
    </location>
</feature>
<dbReference type="InterPro" id="IPR035437">
    <property type="entry name" value="SNase_OB-fold_sf"/>
</dbReference>
<feature type="compositionally biased region" description="Basic and acidic residues" evidence="4">
    <location>
        <begin position="316"/>
        <end position="328"/>
    </location>
</feature>
<dbReference type="InterPro" id="IPR016071">
    <property type="entry name" value="Staphylococal_nuclease_OB-fold"/>
</dbReference>
<keyword evidence="8" id="KW-1185">Reference proteome</keyword>
<accession>A0ABU2W510</accession>
<keyword evidence="5" id="KW-0812">Transmembrane</keyword>
<feature type="transmembrane region" description="Helical" evidence="5">
    <location>
        <begin position="36"/>
        <end position="57"/>
    </location>
</feature>
<dbReference type="Gene3D" id="2.40.50.90">
    <property type="match status" value="1"/>
</dbReference>
<keyword evidence="1" id="KW-0540">Nuclease</keyword>
<gene>
    <name evidence="7" type="ORF">RM717_17890</name>
</gene>
<evidence type="ECO:0000256" key="4">
    <source>
        <dbReference type="SAM" id="MobiDB-lite"/>
    </source>
</evidence>
<dbReference type="Pfam" id="PF00565">
    <property type="entry name" value="SNase"/>
    <property type="match status" value="1"/>
</dbReference>
<keyword evidence="2" id="KW-0255">Endonuclease</keyword>
<protein>
    <submittedName>
        <fullName evidence="7">Thermonuclease family protein</fullName>
    </submittedName>
</protein>
<proteinExistence type="predicted"/>
<evidence type="ECO:0000256" key="5">
    <source>
        <dbReference type="SAM" id="Phobius"/>
    </source>
</evidence>
<dbReference type="RefSeq" id="WP_311600859.1">
    <property type="nucleotide sequence ID" value="NZ_JAVRFG010000021.1"/>
</dbReference>
<name>A0ABU2W510_9ACTN</name>
<feature type="region of interest" description="Disordered" evidence="4">
    <location>
        <begin position="1"/>
        <end position="29"/>
    </location>
</feature>
<dbReference type="PANTHER" id="PTHR12302:SF3">
    <property type="entry name" value="SERINE_THREONINE-PROTEIN KINASE 31"/>
    <property type="match status" value="1"/>
</dbReference>
<dbReference type="PANTHER" id="PTHR12302">
    <property type="entry name" value="EBNA2 BINDING PROTEIN P100"/>
    <property type="match status" value="1"/>
</dbReference>
<dbReference type="SUPFAM" id="SSF50199">
    <property type="entry name" value="Staphylococcal nuclease"/>
    <property type="match status" value="1"/>
</dbReference>
<comment type="caution">
    <text evidence="7">The sequence shown here is derived from an EMBL/GenBank/DDBJ whole genome shotgun (WGS) entry which is preliminary data.</text>
</comment>
<keyword evidence="5" id="KW-0472">Membrane</keyword>
<dbReference type="Proteomes" id="UP001180556">
    <property type="component" value="Unassembled WGS sequence"/>
</dbReference>
<sequence>MCPSPPPDPHAWRNQPWRSRPGAGGPEKPERFKHPWIISVLLILGLLLGLGGLGTLLEGGEKRTSGTAAPSETSTARPSDEARDGSPTAPASPAAPTAPTTTAKPPAEPSDATPTTPTTPTTKPKPPSTATAPPGVVVLRVIDGDTLEVRGEGGVLPKGSVARVRLLEIDAPERGACFADDATDRTAELLPPGSRVRAERDTELTDRYDRYLLYVWNEEGTFVNESLVRSGHAEADLHPPNDKHWPRISKAEDAARQAGAGLWTACPEPPKTSAPPPDPPDSPAPDTPARPDLPDGPPAGVPDVDCSDLSGPVRVGPDDPHRLDRDGDGIGCDTG</sequence>
<organism evidence="7 8">
    <name type="scientific">Streptomyces stephensoniae</name>
    <dbReference type="NCBI Taxonomy" id="3375367"/>
    <lineage>
        <taxon>Bacteria</taxon>
        <taxon>Bacillati</taxon>
        <taxon>Actinomycetota</taxon>
        <taxon>Actinomycetes</taxon>
        <taxon>Kitasatosporales</taxon>
        <taxon>Streptomycetaceae</taxon>
        <taxon>Streptomyces</taxon>
    </lineage>
</organism>
<keyword evidence="3" id="KW-0378">Hydrolase</keyword>
<dbReference type="PROSITE" id="PS50830">
    <property type="entry name" value="TNASE_3"/>
    <property type="match status" value="1"/>
</dbReference>
<evidence type="ECO:0000259" key="6">
    <source>
        <dbReference type="PROSITE" id="PS50830"/>
    </source>
</evidence>
<dbReference type="EMBL" id="JAVRFG010000021">
    <property type="protein sequence ID" value="MDT0492384.1"/>
    <property type="molecule type" value="Genomic_DNA"/>
</dbReference>
<feature type="compositionally biased region" description="Pro residues" evidence="4">
    <location>
        <begin position="267"/>
        <end position="288"/>
    </location>
</feature>
<dbReference type="SMART" id="SM00318">
    <property type="entry name" value="SNc"/>
    <property type="match status" value="1"/>
</dbReference>
<evidence type="ECO:0000313" key="7">
    <source>
        <dbReference type="EMBL" id="MDT0492384.1"/>
    </source>
</evidence>
<evidence type="ECO:0000256" key="2">
    <source>
        <dbReference type="ARBA" id="ARBA00022759"/>
    </source>
</evidence>